<dbReference type="KEGG" id="trz:GWP43_11805"/>
<sequence>MTETDKIALIDLDEEDYDTVLAEDIVFDGIIKFEKPFMIKGAVQGTIQSSSDLMISEYAKVKAKINADRVIIKGEVIGNVTATTSVHVFASGKLTGDVTAPEVILDSGCFFSGICTMNRH</sequence>
<dbReference type="InterPro" id="IPR007607">
    <property type="entry name" value="BacA/B"/>
</dbReference>
<dbReference type="Pfam" id="PF04519">
    <property type="entry name" value="Bactofilin"/>
    <property type="match status" value="1"/>
</dbReference>
<dbReference type="Proteomes" id="UP000464374">
    <property type="component" value="Chromosome"/>
</dbReference>
<reference evidence="2 3" key="1">
    <citation type="submission" date="2020-01" db="EMBL/GenBank/DDBJ databases">
        <title>Complete genome sequence of a human oral phylogroup 1 Treponema sp. strain ATCC 700766, originally isolated from periodontitis dental plaque.</title>
        <authorList>
            <person name="Chan Y."/>
            <person name="Huo Y.-B."/>
            <person name="Yu X.-L."/>
            <person name="Zeng H."/>
            <person name="Leung W.-K."/>
            <person name="Watt R.M."/>
        </authorList>
    </citation>
    <scope>NUCLEOTIDE SEQUENCE [LARGE SCALE GENOMIC DNA]</scope>
    <source>
        <strain evidence="2 3">OMZ 804</strain>
    </source>
</reference>
<evidence type="ECO:0000313" key="3">
    <source>
        <dbReference type="Proteomes" id="UP000464374"/>
    </source>
</evidence>
<protein>
    <submittedName>
        <fullName evidence="2">Polymer-forming cytoskeletal protein</fullName>
    </submittedName>
</protein>
<proteinExistence type="inferred from homology"/>
<dbReference type="PANTHER" id="PTHR35024:SF4">
    <property type="entry name" value="POLYMER-FORMING CYTOSKELETAL PROTEIN"/>
    <property type="match status" value="1"/>
</dbReference>
<dbReference type="RefSeq" id="WP_162664314.1">
    <property type="nucleotide sequence ID" value="NZ_CP048020.1"/>
</dbReference>
<evidence type="ECO:0000313" key="2">
    <source>
        <dbReference type="EMBL" id="QHX44015.1"/>
    </source>
</evidence>
<accession>A0A6P1Y3B5</accession>
<dbReference type="PANTHER" id="PTHR35024">
    <property type="entry name" value="HYPOTHETICAL CYTOSOLIC PROTEIN"/>
    <property type="match status" value="1"/>
</dbReference>
<organism evidence="2 3">
    <name type="scientific">Treponema vincentii</name>
    <dbReference type="NCBI Taxonomy" id="69710"/>
    <lineage>
        <taxon>Bacteria</taxon>
        <taxon>Pseudomonadati</taxon>
        <taxon>Spirochaetota</taxon>
        <taxon>Spirochaetia</taxon>
        <taxon>Spirochaetales</taxon>
        <taxon>Treponemataceae</taxon>
        <taxon>Treponema</taxon>
    </lineage>
</organism>
<dbReference type="EMBL" id="CP048020">
    <property type="protein sequence ID" value="QHX44015.1"/>
    <property type="molecule type" value="Genomic_DNA"/>
</dbReference>
<gene>
    <name evidence="2" type="ORF">GWP43_11805</name>
</gene>
<name>A0A6P1Y3B5_9SPIR</name>
<evidence type="ECO:0000256" key="1">
    <source>
        <dbReference type="ARBA" id="ARBA00044755"/>
    </source>
</evidence>
<comment type="similarity">
    <text evidence="1">Belongs to the bactofilin family.</text>
</comment>
<dbReference type="AlphaFoldDB" id="A0A6P1Y3B5"/>